<dbReference type="SUPFAM" id="SSF55469">
    <property type="entry name" value="FMN-dependent nitroreductase-like"/>
    <property type="match status" value="1"/>
</dbReference>
<keyword evidence="4" id="KW-1185">Reference proteome</keyword>
<evidence type="ECO:0000259" key="2">
    <source>
        <dbReference type="Pfam" id="PF00881"/>
    </source>
</evidence>
<evidence type="ECO:0000313" key="4">
    <source>
        <dbReference type="Proteomes" id="UP000646911"/>
    </source>
</evidence>
<evidence type="ECO:0000256" key="1">
    <source>
        <dbReference type="SAM" id="MobiDB-lite"/>
    </source>
</evidence>
<dbReference type="EMBL" id="JACOFX010000002">
    <property type="protein sequence ID" value="MBC3907271.1"/>
    <property type="molecule type" value="Genomic_DNA"/>
</dbReference>
<comment type="caution">
    <text evidence="3">The sequence shown here is derived from an EMBL/GenBank/DDBJ whole genome shotgun (WGS) entry which is preliminary data.</text>
</comment>
<organism evidence="3 4">
    <name type="scientific">Undibacterium umbellatum</name>
    <dbReference type="NCBI Taxonomy" id="2762300"/>
    <lineage>
        <taxon>Bacteria</taxon>
        <taxon>Pseudomonadati</taxon>
        <taxon>Pseudomonadota</taxon>
        <taxon>Betaproteobacteria</taxon>
        <taxon>Burkholderiales</taxon>
        <taxon>Oxalobacteraceae</taxon>
        <taxon>Undibacterium</taxon>
    </lineage>
</organism>
<dbReference type="InterPro" id="IPR029479">
    <property type="entry name" value="Nitroreductase"/>
</dbReference>
<dbReference type="Pfam" id="PF00881">
    <property type="entry name" value="Nitroreductase"/>
    <property type="match status" value="1"/>
</dbReference>
<protein>
    <submittedName>
        <fullName evidence="3">Nitroreductase family protein</fullName>
    </submittedName>
</protein>
<accession>A0ABR6Z6T1</accession>
<gene>
    <name evidence="3" type="ORF">H8L47_06815</name>
</gene>
<dbReference type="RefSeq" id="WP_186952587.1">
    <property type="nucleotide sequence ID" value="NZ_JACOFX010000002.1"/>
</dbReference>
<dbReference type="Proteomes" id="UP000646911">
    <property type="component" value="Unassembled WGS sequence"/>
</dbReference>
<reference evidence="3 4" key="1">
    <citation type="submission" date="2020-08" db="EMBL/GenBank/DDBJ databases">
        <title>Novel species isolated from subtropical streams in China.</title>
        <authorList>
            <person name="Lu H."/>
        </authorList>
    </citation>
    <scope>NUCLEOTIDE SEQUENCE [LARGE SCALE GENOMIC DNA]</scope>
    <source>
        <strain evidence="3 4">NL8W</strain>
    </source>
</reference>
<dbReference type="Gene3D" id="3.40.109.10">
    <property type="entry name" value="NADH Oxidase"/>
    <property type="match status" value="2"/>
</dbReference>
<feature type="domain" description="Nitroreductase" evidence="2">
    <location>
        <begin position="4"/>
        <end position="155"/>
    </location>
</feature>
<proteinExistence type="predicted"/>
<feature type="region of interest" description="Disordered" evidence="1">
    <location>
        <begin position="359"/>
        <end position="381"/>
    </location>
</feature>
<name>A0ABR6Z6T1_9BURK</name>
<dbReference type="InterPro" id="IPR000415">
    <property type="entry name" value="Nitroreductase-like"/>
</dbReference>
<evidence type="ECO:0000313" key="3">
    <source>
        <dbReference type="EMBL" id="MBC3907271.1"/>
    </source>
</evidence>
<sequence>MSPLEYILDKARWAPSGDNVQNWRFEIISEDAFIIRAFDTRDTVVYDFDGRPSQIALGALLENISLAASHQQRRAEFLRMDSQENRNDSRTLAYQVRLLPVDICVPHPLVDMIEKRSVQRRALSTSSLSEEHQRALEQAVGENFSICWFGGWQQRWKMAKLLWRNAKIRLTMPEAFPTHKKVIDWGKQFSENRIPDQAIGMDKLGLLLMRWAMHSWQRVNWMNRYMAGTWLPRLQLDLIPALFCATHFMIVAKQEPQTVEDFVAAGRSLQGFWLTATQLGIQLQPEMTPLIFSWYIKAGRSCSDTAGIQEQMLELQQSLAAFCHPAILKNTGFMGRVGYGKPAQSRSLRMKLQDLFVQSRSEEKNSSDYLTGQECPDKGHS</sequence>